<dbReference type="KEGG" id="fgg:FSB75_02345"/>
<gene>
    <name evidence="2" type="ORF">FSB75_02345</name>
</gene>
<evidence type="ECO:0000256" key="1">
    <source>
        <dbReference type="SAM" id="MobiDB-lite"/>
    </source>
</evidence>
<dbReference type="EMBL" id="CP042433">
    <property type="protein sequence ID" value="QEC54786.1"/>
    <property type="molecule type" value="Genomic_DNA"/>
</dbReference>
<evidence type="ECO:0000313" key="3">
    <source>
        <dbReference type="Proteomes" id="UP000321204"/>
    </source>
</evidence>
<protein>
    <submittedName>
        <fullName evidence="2">Uncharacterized protein</fullName>
    </submittedName>
</protein>
<feature type="compositionally biased region" description="Polar residues" evidence="1">
    <location>
        <begin position="8"/>
        <end position="32"/>
    </location>
</feature>
<accession>A0A5B8UEQ5</accession>
<name>A0A5B8UEQ5_9BACT</name>
<dbReference type="AlphaFoldDB" id="A0A5B8UEQ5"/>
<organism evidence="2 3">
    <name type="scientific">Flavisolibacter ginsenosidimutans</name>
    <dbReference type="NCBI Taxonomy" id="661481"/>
    <lineage>
        <taxon>Bacteria</taxon>
        <taxon>Pseudomonadati</taxon>
        <taxon>Bacteroidota</taxon>
        <taxon>Chitinophagia</taxon>
        <taxon>Chitinophagales</taxon>
        <taxon>Chitinophagaceae</taxon>
        <taxon>Flavisolibacter</taxon>
    </lineage>
</organism>
<feature type="region of interest" description="Disordered" evidence="1">
    <location>
        <begin position="1"/>
        <end position="74"/>
    </location>
</feature>
<evidence type="ECO:0000313" key="2">
    <source>
        <dbReference type="EMBL" id="QEC54786.1"/>
    </source>
</evidence>
<keyword evidence="3" id="KW-1185">Reference proteome</keyword>
<sequence length="74" mass="8488">MQDEQKRTQPSGHDSTEPSTQNANRQEQSDPQLTELKGFVDKKEDLEPTLTDGTKVPDKAKEENRQNGYNDREK</sequence>
<dbReference type="OrthoDB" id="680613at2"/>
<dbReference type="Proteomes" id="UP000321204">
    <property type="component" value="Chromosome"/>
</dbReference>
<reference evidence="2 3" key="1">
    <citation type="journal article" date="2015" name="Int. J. Syst. Evol. Microbiol.">
        <title>Flavisolibacter ginsenosidimutans sp. nov., with ginsenoside-converting activity isolated from soil used for cultivating ginseng.</title>
        <authorList>
            <person name="Zhao Y."/>
            <person name="Liu Q."/>
            <person name="Kang M.S."/>
            <person name="Jin F."/>
            <person name="Yu H."/>
            <person name="Im W.T."/>
        </authorList>
    </citation>
    <scope>NUCLEOTIDE SEQUENCE [LARGE SCALE GENOMIC DNA]</scope>
    <source>
        <strain evidence="2 3">Gsoil 636</strain>
    </source>
</reference>
<dbReference type="RefSeq" id="WP_146782164.1">
    <property type="nucleotide sequence ID" value="NZ_BAABIO010000006.1"/>
</dbReference>
<feature type="compositionally biased region" description="Basic and acidic residues" evidence="1">
    <location>
        <begin position="55"/>
        <end position="74"/>
    </location>
</feature>
<proteinExistence type="predicted"/>